<feature type="domain" description="At1g61320/AtMIF1 LRR" evidence="1">
    <location>
        <begin position="55"/>
        <end position="193"/>
    </location>
</feature>
<dbReference type="InterPro" id="IPR055357">
    <property type="entry name" value="LRR_At1g61320_AtMIF1"/>
</dbReference>
<keyword evidence="2" id="KW-1185">Reference proteome</keyword>
<dbReference type="GeneID" id="113716256"/>
<dbReference type="Pfam" id="PF23622">
    <property type="entry name" value="LRR_At1g61320_AtMIF1"/>
    <property type="match status" value="1"/>
</dbReference>
<dbReference type="PANTHER" id="PTHR34145">
    <property type="entry name" value="OS02G0105600 PROTEIN"/>
    <property type="match status" value="1"/>
</dbReference>
<dbReference type="AlphaFoldDB" id="A0A6P6UZV5"/>
<gene>
    <name evidence="3" type="primary">LOC113716256</name>
</gene>
<reference evidence="2" key="1">
    <citation type="journal article" date="2025" name="Foods">
        <title>Unveiling the Microbial Signatures of Arabica Coffee Cherries: Insights into Ripeness Specific Diversity, Functional Traits, and Implications for Quality and Safety.</title>
        <authorList>
            <consortium name="RefSeq"/>
            <person name="Tenea G.N."/>
            <person name="Cifuentes V."/>
            <person name="Reyes P."/>
            <person name="Cevallos-Vallejos M."/>
        </authorList>
    </citation>
    <scope>NUCLEOTIDE SEQUENCE [LARGE SCALE GENOMIC DNA]</scope>
</reference>
<evidence type="ECO:0000259" key="1">
    <source>
        <dbReference type="Pfam" id="PF23622"/>
    </source>
</evidence>
<accession>A0A6P6UZV5</accession>
<dbReference type="Gene3D" id="3.80.10.10">
    <property type="entry name" value="Ribonuclease Inhibitor"/>
    <property type="match status" value="1"/>
</dbReference>
<dbReference type="RefSeq" id="XP_027096349.1">
    <property type="nucleotide sequence ID" value="XM_027240548.1"/>
</dbReference>
<evidence type="ECO:0000313" key="3">
    <source>
        <dbReference type="RefSeq" id="XP_027096349.1"/>
    </source>
</evidence>
<proteinExistence type="predicted"/>
<dbReference type="OrthoDB" id="613853at2759"/>
<dbReference type="SUPFAM" id="SSF52047">
    <property type="entry name" value="RNI-like"/>
    <property type="match status" value="1"/>
</dbReference>
<protein>
    <recommendedName>
        <fullName evidence="1">At1g61320/AtMIF1 LRR domain-containing protein</fullName>
    </recommendedName>
</protein>
<evidence type="ECO:0000313" key="2">
    <source>
        <dbReference type="Proteomes" id="UP001652660"/>
    </source>
</evidence>
<organism evidence="2 3">
    <name type="scientific">Coffea arabica</name>
    <name type="common">Arabian coffee</name>
    <dbReference type="NCBI Taxonomy" id="13443"/>
    <lineage>
        <taxon>Eukaryota</taxon>
        <taxon>Viridiplantae</taxon>
        <taxon>Streptophyta</taxon>
        <taxon>Embryophyta</taxon>
        <taxon>Tracheophyta</taxon>
        <taxon>Spermatophyta</taxon>
        <taxon>Magnoliopsida</taxon>
        <taxon>eudicotyledons</taxon>
        <taxon>Gunneridae</taxon>
        <taxon>Pentapetalae</taxon>
        <taxon>asterids</taxon>
        <taxon>lamiids</taxon>
        <taxon>Gentianales</taxon>
        <taxon>Rubiaceae</taxon>
        <taxon>Ixoroideae</taxon>
        <taxon>Gardenieae complex</taxon>
        <taxon>Bertiereae - Coffeeae clade</taxon>
        <taxon>Coffeeae</taxon>
        <taxon>Coffea</taxon>
    </lineage>
</organism>
<dbReference type="Proteomes" id="UP001652660">
    <property type="component" value="Chromosome 11c"/>
</dbReference>
<reference evidence="3" key="2">
    <citation type="submission" date="2025-08" db="UniProtKB">
        <authorList>
            <consortium name="RefSeq"/>
        </authorList>
    </citation>
    <scope>IDENTIFICATION</scope>
    <source>
        <tissue evidence="3">Leaves</tissue>
    </source>
</reference>
<dbReference type="PANTHER" id="PTHR34145:SF68">
    <property type="entry name" value="FBD DOMAIN-CONTAINING PROTEIN"/>
    <property type="match status" value="1"/>
</dbReference>
<dbReference type="InterPro" id="IPR053772">
    <property type="entry name" value="At1g61320/At1g61330-like"/>
</dbReference>
<sequence>MDASDLINELLDEILLEIFVTLSVKEAARTAVLWYGMVNYEEERSKYVNCFASRRDKDELTNIDRWIQFAAAKGVSRLEFNFSDEFVIHPRRQTRHLSEAERCYTSPTPITELMKLGRDLKQLASLRLRSVGLADEHVPCFLHNCPQLEELSIVHAPSLSDVKVVAAKVGHALRLKHLEISECKGLQHLEVVASF</sequence>
<dbReference type="InterPro" id="IPR032675">
    <property type="entry name" value="LRR_dom_sf"/>
</dbReference>
<name>A0A6P6UZV5_COFAR</name>